<dbReference type="Pfam" id="PF02567">
    <property type="entry name" value="PhzC-PhzF"/>
    <property type="match status" value="1"/>
</dbReference>
<organism evidence="4 5">
    <name type="scientific">Hypericibacter terrae</name>
    <dbReference type="NCBI Taxonomy" id="2602015"/>
    <lineage>
        <taxon>Bacteria</taxon>
        <taxon>Pseudomonadati</taxon>
        <taxon>Pseudomonadota</taxon>
        <taxon>Alphaproteobacteria</taxon>
        <taxon>Rhodospirillales</taxon>
        <taxon>Dongiaceae</taxon>
        <taxon>Hypericibacter</taxon>
    </lineage>
</organism>
<sequence length="274" mass="28990">MTTSQATSIPLYLVDAFAERPFAGNPAAVCVLPAWPTESLLLAIAAELNLSETAFVVGSKGTYEIRWFTPTREVDLIGHATLAAAHVVLGEVEPGLQEVRFRSGAETITVKREGETLAMDFPALHSIPAQHPVPVAQALGLTPAKVLAAKHYMALYETADQIRALKPDMAALAALDLPAVMVTAPADEAGIDFVSRFFAPANGVPEDAVSGVAHLALVPYWSARLGKKRLVGRQLSQRGGIVIGLDRGARVTLMGRTVLLFSGAIHPEGSRLAG</sequence>
<dbReference type="Proteomes" id="UP000326202">
    <property type="component" value="Chromosome"/>
</dbReference>
<dbReference type="InterPro" id="IPR003719">
    <property type="entry name" value="Phenazine_PhzF-like"/>
</dbReference>
<feature type="active site" evidence="3">
    <location>
        <position position="52"/>
    </location>
</feature>
<dbReference type="KEGG" id="htq:FRZ44_25670"/>
<keyword evidence="2 4" id="KW-0413">Isomerase</keyword>
<dbReference type="PANTHER" id="PTHR13774">
    <property type="entry name" value="PHENAZINE BIOSYNTHESIS PROTEIN"/>
    <property type="match status" value="1"/>
</dbReference>
<dbReference type="PIRSF" id="PIRSF016184">
    <property type="entry name" value="PhzC_PhzF"/>
    <property type="match status" value="1"/>
</dbReference>
<evidence type="ECO:0000313" key="4">
    <source>
        <dbReference type="EMBL" id="QEX17271.1"/>
    </source>
</evidence>
<name>A0A5J6MJ95_9PROT</name>
<reference evidence="4 5" key="1">
    <citation type="submission" date="2019-08" db="EMBL/GenBank/DDBJ databases">
        <title>Hyperibacter terrae gen. nov., sp. nov. and Hyperibacter viscosus sp. nov., two new members in the family Rhodospirillaceae isolated from the rhizosphere of Hypericum perforatum.</title>
        <authorList>
            <person name="Noviana Z."/>
        </authorList>
    </citation>
    <scope>NUCLEOTIDE SEQUENCE [LARGE SCALE GENOMIC DNA]</scope>
    <source>
        <strain evidence="4 5">R5913</strain>
    </source>
</reference>
<dbReference type="OrthoDB" id="9788221at2"/>
<keyword evidence="5" id="KW-1185">Reference proteome</keyword>
<evidence type="ECO:0000256" key="1">
    <source>
        <dbReference type="ARBA" id="ARBA00008270"/>
    </source>
</evidence>
<dbReference type="SUPFAM" id="SSF54506">
    <property type="entry name" value="Diaminopimelate epimerase-like"/>
    <property type="match status" value="1"/>
</dbReference>
<dbReference type="EMBL" id="CP042906">
    <property type="protein sequence ID" value="QEX17271.1"/>
    <property type="molecule type" value="Genomic_DNA"/>
</dbReference>
<dbReference type="GO" id="GO:0005737">
    <property type="term" value="C:cytoplasm"/>
    <property type="evidence" value="ECO:0007669"/>
    <property type="project" value="TreeGrafter"/>
</dbReference>
<proteinExistence type="inferred from homology"/>
<dbReference type="GO" id="GO:0016853">
    <property type="term" value="F:isomerase activity"/>
    <property type="evidence" value="ECO:0007669"/>
    <property type="project" value="UniProtKB-KW"/>
</dbReference>
<dbReference type="AlphaFoldDB" id="A0A5J6MJ95"/>
<accession>A0A5J6MJ95</accession>
<evidence type="ECO:0000256" key="3">
    <source>
        <dbReference type="PIRSR" id="PIRSR016184-1"/>
    </source>
</evidence>
<comment type="similarity">
    <text evidence="1">Belongs to the PhzF family.</text>
</comment>
<dbReference type="Gene3D" id="3.10.310.10">
    <property type="entry name" value="Diaminopimelate Epimerase, Chain A, domain 1"/>
    <property type="match status" value="2"/>
</dbReference>
<protein>
    <submittedName>
        <fullName evidence="4">Putative isomerase</fullName>
    </submittedName>
</protein>
<evidence type="ECO:0000256" key="2">
    <source>
        <dbReference type="ARBA" id="ARBA00023235"/>
    </source>
</evidence>
<dbReference type="PANTHER" id="PTHR13774:SF17">
    <property type="entry name" value="PHENAZINE BIOSYNTHESIS-LIKE DOMAIN-CONTAINING PROTEIN"/>
    <property type="match status" value="1"/>
</dbReference>
<dbReference type="NCBIfam" id="TIGR00654">
    <property type="entry name" value="PhzF_family"/>
    <property type="match status" value="1"/>
</dbReference>
<dbReference type="RefSeq" id="WP_151177543.1">
    <property type="nucleotide sequence ID" value="NZ_CP042906.1"/>
</dbReference>
<gene>
    <name evidence="4" type="ORF">FRZ44_25670</name>
</gene>
<evidence type="ECO:0000313" key="5">
    <source>
        <dbReference type="Proteomes" id="UP000326202"/>
    </source>
</evidence>